<evidence type="ECO:0000256" key="3">
    <source>
        <dbReference type="ARBA" id="ARBA00022448"/>
    </source>
</evidence>
<evidence type="ECO:0000256" key="4">
    <source>
        <dbReference type="ARBA" id="ARBA00022475"/>
    </source>
</evidence>
<dbReference type="Pfam" id="PF12698">
    <property type="entry name" value="ABC2_membrane_3"/>
    <property type="match status" value="1"/>
</dbReference>
<evidence type="ECO:0000256" key="1">
    <source>
        <dbReference type="ARBA" id="ARBA00004651"/>
    </source>
</evidence>
<protein>
    <submittedName>
        <fullName evidence="10">ABC transporter permease</fullName>
    </submittedName>
</protein>
<keyword evidence="3" id="KW-0813">Transport</keyword>
<evidence type="ECO:0000313" key="11">
    <source>
        <dbReference type="Proteomes" id="UP000515512"/>
    </source>
</evidence>
<proteinExistence type="inferred from homology"/>
<evidence type="ECO:0000256" key="6">
    <source>
        <dbReference type="ARBA" id="ARBA00022989"/>
    </source>
</evidence>
<gene>
    <name evidence="10" type="ORF">H0264_22355</name>
</gene>
<feature type="transmembrane region" description="Helical" evidence="8">
    <location>
        <begin position="198"/>
        <end position="220"/>
    </location>
</feature>
<sequence>MRVVWYLLGKDVRQRLRDRSAIMLALVLPLALAGIFDLITGSAATPGPFAYAVADLDRRPAATAFTDMLSRLETDGVLTVRRVDSVAEAERLATDGEIDAAFVLPAGFGGAVGAGEPTGIEVIGHADAPTGAAVARALAEAYTTELQSIRIAIGVAAGQRPPTPQEAAEAALRVSATAAPAALADTTSATRVLDATTYSAVAMAVFFLFFTVQFGVTSLLDERADGTLPRLLAAPISRGAILIGKLATSVVLGMVSMAVLVVATTLLLGAHWGDGIGVAALVFAGVLCATAITAVVASYARTADAAGSAGAVVAVLLGLLGGVFFPIAQVGGPLVTLSLMSPHAWLLRGFGDLAGGERWDVLPSVLALSAFAVIAGGFAAVRLGRELQP</sequence>
<feature type="transmembrane region" description="Helical" evidence="8">
    <location>
        <begin position="21"/>
        <end position="39"/>
    </location>
</feature>
<name>A0A7D6V5T0_9NOCA</name>
<evidence type="ECO:0000313" key="10">
    <source>
        <dbReference type="EMBL" id="QLY28132.1"/>
    </source>
</evidence>
<reference evidence="10 11" key="1">
    <citation type="submission" date="2020-07" db="EMBL/GenBank/DDBJ databases">
        <authorList>
            <person name="Zhuang K."/>
            <person name="Ran Y."/>
        </authorList>
    </citation>
    <scope>NUCLEOTIDE SEQUENCE [LARGE SCALE GENOMIC DNA]</scope>
    <source>
        <strain evidence="10 11">WCH-YHL-001</strain>
    </source>
</reference>
<dbReference type="GO" id="GO:0140359">
    <property type="term" value="F:ABC-type transporter activity"/>
    <property type="evidence" value="ECO:0007669"/>
    <property type="project" value="InterPro"/>
</dbReference>
<dbReference type="AlphaFoldDB" id="A0A7D6V5T0"/>
<evidence type="ECO:0000256" key="2">
    <source>
        <dbReference type="ARBA" id="ARBA00007783"/>
    </source>
</evidence>
<evidence type="ECO:0000256" key="5">
    <source>
        <dbReference type="ARBA" id="ARBA00022692"/>
    </source>
</evidence>
<evidence type="ECO:0000259" key="9">
    <source>
        <dbReference type="PROSITE" id="PS51012"/>
    </source>
</evidence>
<keyword evidence="11" id="KW-1185">Reference proteome</keyword>
<dbReference type="InterPro" id="IPR051449">
    <property type="entry name" value="ABC-2_transporter_component"/>
</dbReference>
<dbReference type="PANTHER" id="PTHR30294:SF38">
    <property type="entry name" value="TRANSPORT PERMEASE PROTEIN"/>
    <property type="match status" value="1"/>
</dbReference>
<keyword evidence="4" id="KW-1003">Cell membrane</keyword>
<comment type="subcellular location">
    <subcellularLocation>
        <location evidence="1">Cell membrane</location>
        <topology evidence="1">Multi-pass membrane protein</topology>
    </subcellularLocation>
</comment>
<keyword evidence="7 8" id="KW-0472">Membrane</keyword>
<dbReference type="EMBL" id="CP059399">
    <property type="protein sequence ID" value="QLY28132.1"/>
    <property type="molecule type" value="Genomic_DNA"/>
</dbReference>
<dbReference type="Gene3D" id="3.40.1710.10">
    <property type="entry name" value="abc type-2 transporter like domain"/>
    <property type="match status" value="1"/>
</dbReference>
<evidence type="ECO:0000256" key="8">
    <source>
        <dbReference type="SAM" id="Phobius"/>
    </source>
</evidence>
<feature type="transmembrane region" description="Helical" evidence="8">
    <location>
        <begin position="361"/>
        <end position="381"/>
    </location>
</feature>
<dbReference type="Proteomes" id="UP000515512">
    <property type="component" value="Chromosome"/>
</dbReference>
<feature type="transmembrane region" description="Helical" evidence="8">
    <location>
        <begin position="241"/>
        <end position="270"/>
    </location>
</feature>
<dbReference type="PROSITE" id="PS51012">
    <property type="entry name" value="ABC_TM2"/>
    <property type="match status" value="1"/>
</dbReference>
<dbReference type="InterPro" id="IPR013525">
    <property type="entry name" value="ABC2_TM"/>
</dbReference>
<keyword evidence="6 8" id="KW-1133">Transmembrane helix</keyword>
<organism evidence="10 11">
    <name type="scientific">Nocardia huaxiensis</name>
    <dbReference type="NCBI Taxonomy" id="2755382"/>
    <lineage>
        <taxon>Bacteria</taxon>
        <taxon>Bacillati</taxon>
        <taxon>Actinomycetota</taxon>
        <taxon>Actinomycetes</taxon>
        <taxon>Mycobacteriales</taxon>
        <taxon>Nocardiaceae</taxon>
        <taxon>Nocardia</taxon>
    </lineage>
</organism>
<feature type="transmembrane region" description="Helical" evidence="8">
    <location>
        <begin position="312"/>
        <end position="341"/>
    </location>
</feature>
<dbReference type="PANTHER" id="PTHR30294">
    <property type="entry name" value="MEMBRANE COMPONENT OF ABC TRANSPORTER YHHJ-RELATED"/>
    <property type="match status" value="1"/>
</dbReference>
<dbReference type="RefSeq" id="WP_181579340.1">
    <property type="nucleotide sequence ID" value="NZ_CP059399.1"/>
</dbReference>
<dbReference type="InterPro" id="IPR047817">
    <property type="entry name" value="ABC2_TM_bact-type"/>
</dbReference>
<feature type="transmembrane region" description="Helical" evidence="8">
    <location>
        <begin position="276"/>
        <end position="300"/>
    </location>
</feature>
<dbReference type="GO" id="GO:0005886">
    <property type="term" value="C:plasma membrane"/>
    <property type="evidence" value="ECO:0007669"/>
    <property type="project" value="UniProtKB-SubCell"/>
</dbReference>
<comment type="similarity">
    <text evidence="2">Belongs to the ABC-2 integral membrane protein family.</text>
</comment>
<keyword evidence="5 8" id="KW-0812">Transmembrane</keyword>
<accession>A0A7D6V5T0</accession>
<feature type="domain" description="ABC transmembrane type-2" evidence="9">
    <location>
        <begin position="161"/>
        <end position="386"/>
    </location>
</feature>
<evidence type="ECO:0000256" key="7">
    <source>
        <dbReference type="ARBA" id="ARBA00023136"/>
    </source>
</evidence>
<dbReference type="KEGG" id="nhu:H0264_22355"/>